<dbReference type="PATRIC" id="fig|1391653.3.peg.841"/>
<keyword evidence="2" id="KW-1185">Reference proteome</keyword>
<organism evidence="1 2">
    <name type="scientific">Vulgatibacter incomptus</name>
    <dbReference type="NCBI Taxonomy" id="1391653"/>
    <lineage>
        <taxon>Bacteria</taxon>
        <taxon>Pseudomonadati</taxon>
        <taxon>Myxococcota</taxon>
        <taxon>Myxococcia</taxon>
        <taxon>Myxococcales</taxon>
        <taxon>Cystobacterineae</taxon>
        <taxon>Vulgatibacteraceae</taxon>
        <taxon>Vulgatibacter</taxon>
    </lineage>
</organism>
<evidence type="ECO:0000313" key="1">
    <source>
        <dbReference type="EMBL" id="AKU90430.1"/>
    </source>
</evidence>
<dbReference type="STRING" id="1391653.AKJ08_0817"/>
<dbReference type="Proteomes" id="UP000055590">
    <property type="component" value="Chromosome"/>
</dbReference>
<dbReference type="OrthoDB" id="668193at2"/>
<gene>
    <name evidence="1" type="ORF">AKJ08_0817</name>
</gene>
<dbReference type="AlphaFoldDB" id="A0A0K1PA86"/>
<protein>
    <submittedName>
        <fullName evidence="1">Proteophosphoglycan 5</fullName>
    </submittedName>
</protein>
<dbReference type="EMBL" id="CP012332">
    <property type="protein sequence ID" value="AKU90430.1"/>
    <property type="molecule type" value="Genomic_DNA"/>
</dbReference>
<dbReference type="RefSeq" id="WP_050724878.1">
    <property type="nucleotide sequence ID" value="NZ_CP012332.1"/>
</dbReference>
<name>A0A0K1PA86_9BACT</name>
<accession>A0A0K1PA86</accession>
<sequence>MGALTDYLTRDHERLEALMVRAVRDPEALDLEAYEAFREGILRHIGIEEKILMPDAKRRRGGEPLPMFHAIRVEHSAIALLLVPTPTHALLGEIRSILEQHNPREEGPEGLYAMCETLAGDEAASLLERAMQAPEVPLAKHYDGPRAHFTAASALAYAAKGSKA</sequence>
<reference evidence="1 2" key="1">
    <citation type="submission" date="2015-08" db="EMBL/GenBank/DDBJ databases">
        <authorList>
            <person name="Babu N.S."/>
            <person name="Beckwith C.J."/>
            <person name="Beseler K.G."/>
            <person name="Brison A."/>
            <person name="Carone J.V."/>
            <person name="Caskin T.P."/>
            <person name="Diamond M."/>
            <person name="Durham M.E."/>
            <person name="Foxe J.M."/>
            <person name="Go M."/>
            <person name="Henderson B.A."/>
            <person name="Jones I.B."/>
            <person name="McGettigan J.A."/>
            <person name="Micheletti S.J."/>
            <person name="Nasrallah M.E."/>
            <person name="Ortiz D."/>
            <person name="Piller C.R."/>
            <person name="Privatt S.R."/>
            <person name="Schneider S.L."/>
            <person name="Sharp S."/>
            <person name="Smith T.C."/>
            <person name="Stanton J.D."/>
            <person name="Ullery H.E."/>
            <person name="Wilson R.J."/>
            <person name="Serrano M.G."/>
            <person name="Buck G."/>
            <person name="Lee V."/>
            <person name="Wang Y."/>
            <person name="Carvalho R."/>
            <person name="Voegtly L."/>
            <person name="Shi R."/>
            <person name="Duckworth R."/>
            <person name="Johnson A."/>
            <person name="Loviza R."/>
            <person name="Walstead R."/>
            <person name="Shah Z."/>
            <person name="Kiflezghi M."/>
            <person name="Wade K."/>
            <person name="Ball S.L."/>
            <person name="Bradley K.W."/>
            <person name="Asai D.J."/>
            <person name="Bowman C.A."/>
            <person name="Russell D.A."/>
            <person name="Pope W.H."/>
            <person name="Jacobs-Sera D."/>
            <person name="Hendrix R.W."/>
            <person name="Hatfull G.F."/>
        </authorList>
    </citation>
    <scope>NUCLEOTIDE SEQUENCE [LARGE SCALE GENOMIC DNA]</scope>
    <source>
        <strain evidence="1 2">DSM 27710</strain>
    </source>
</reference>
<proteinExistence type="predicted"/>
<dbReference type="KEGG" id="vin:AKJ08_0817"/>
<evidence type="ECO:0000313" key="2">
    <source>
        <dbReference type="Proteomes" id="UP000055590"/>
    </source>
</evidence>